<organism evidence="13 14">
    <name type="scientific">Leptotrombidium deliense</name>
    <dbReference type="NCBI Taxonomy" id="299467"/>
    <lineage>
        <taxon>Eukaryota</taxon>
        <taxon>Metazoa</taxon>
        <taxon>Ecdysozoa</taxon>
        <taxon>Arthropoda</taxon>
        <taxon>Chelicerata</taxon>
        <taxon>Arachnida</taxon>
        <taxon>Acari</taxon>
        <taxon>Acariformes</taxon>
        <taxon>Trombidiformes</taxon>
        <taxon>Prostigmata</taxon>
        <taxon>Anystina</taxon>
        <taxon>Parasitengona</taxon>
        <taxon>Trombiculoidea</taxon>
        <taxon>Trombiculidae</taxon>
        <taxon>Leptotrombidium</taxon>
    </lineage>
</organism>
<sequence>KRITRSDEIVTLFVSEVFGSDYPGLLGLFVTSIFSSALSTLSSGYTALAALVWEDWLKRFFPNVKPTIAVLITKFLSLIISAITIGAAYLCMTIGTIFEAIFVLIGAPTGPLFGLFTLGVCFPNANAKGGIAGLICGITLAVWITIGSIVNKNIEPMVLPVTTEGCNATLYQNITGGVSFEALKHSRIPSYQPTGWNILYHLSPFVWPAFTFTVTIIVGNIVSFATGGNKDKKVDPILLCDFINKFRC</sequence>
<feature type="non-terminal residue" evidence="13">
    <location>
        <position position="248"/>
    </location>
</feature>
<dbReference type="PANTHER" id="PTHR42985">
    <property type="entry name" value="SODIUM-COUPLED MONOCARBOXYLATE TRANSPORTER"/>
    <property type="match status" value="1"/>
</dbReference>
<evidence type="ECO:0000256" key="12">
    <source>
        <dbReference type="SAM" id="Phobius"/>
    </source>
</evidence>
<dbReference type="GO" id="GO:0015293">
    <property type="term" value="F:symporter activity"/>
    <property type="evidence" value="ECO:0007669"/>
    <property type="project" value="TreeGrafter"/>
</dbReference>
<evidence type="ECO:0000256" key="8">
    <source>
        <dbReference type="ARBA" id="ARBA00023065"/>
    </source>
</evidence>
<dbReference type="Gene3D" id="1.20.1730.10">
    <property type="entry name" value="Sodium/glucose cotransporter"/>
    <property type="match status" value="1"/>
</dbReference>
<dbReference type="InterPro" id="IPR001734">
    <property type="entry name" value="Na/solute_symporter"/>
</dbReference>
<evidence type="ECO:0000313" key="13">
    <source>
        <dbReference type="EMBL" id="RWS22055.1"/>
    </source>
</evidence>
<accession>A0A443S3F1</accession>
<comment type="caution">
    <text evidence="13">The sequence shown here is derived from an EMBL/GenBank/DDBJ whole genome shotgun (WGS) entry which is preliminary data.</text>
</comment>
<dbReference type="InterPro" id="IPR051163">
    <property type="entry name" value="Sodium:Solute_Symporter_SSF"/>
</dbReference>
<evidence type="ECO:0000313" key="14">
    <source>
        <dbReference type="Proteomes" id="UP000288716"/>
    </source>
</evidence>
<dbReference type="VEuPathDB" id="VectorBase:LDEU009985"/>
<keyword evidence="8" id="KW-0406">Ion transport</keyword>
<evidence type="ECO:0000256" key="11">
    <source>
        <dbReference type="RuleBase" id="RU362091"/>
    </source>
</evidence>
<evidence type="ECO:0000256" key="1">
    <source>
        <dbReference type="ARBA" id="ARBA00004651"/>
    </source>
</evidence>
<keyword evidence="14" id="KW-1185">Reference proteome</keyword>
<evidence type="ECO:0000256" key="4">
    <source>
        <dbReference type="ARBA" id="ARBA00022475"/>
    </source>
</evidence>
<keyword evidence="9 12" id="KW-0472">Membrane</keyword>
<dbReference type="EMBL" id="NCKV01009972">
    <property type="protein sequence ID" value="RWS22055.1"/>
    <property type="molecule type" value="Genomic_DNA"/>
</dbReference>
<evidence type="ECO:0000256" key="5">
    <source>
        <dbReference type="ARBA" id="ARBA00022692"/>
    </source>
</evidence>
<comment type="subcellular location">
    <subcellularLocation>
        <location evidence="1">Cell membrane</location>
        <topology evidence="1">Multi-pass membrane protein</topology>
    </subcellularLocation>
</comment>
<keyword evidence="10" id="KW-0739">Sodium transport</keyword>
<feature type="non-terminal residue" evidence="13">
    <location>
        <position position="1"/>
    </location>
</feature>
<feature type="transmembrane region" description="Helical" evidence="12">
    <location>
        <begin position="101"/>
        <end position="122"/>
    </location>
</feature>
<keyword evidence="6 12" id="KW-1133">Transmembrane helix</keyword>
<dbReference type="Pfam" id="PF00474">
    <property type="entry name" value="SSF"/>
    <property type="match status" value="1"/>
</dbReference>
<dbReference type="OrthoDB" id="6500544at2759"/>
<dbReference type="PANTHER" id="PTHR42985:SF40">
    <property type="entry name" value="LD47995P-RELATED"/>
    <property type="match status" value="1"/>
</dbReference>
<comment type="similarity">
    <text evidence="2 11">Belongs to the sodium:solute symporter (SSF) (TC 2.A.21) family.</text>
</comment>
<dbReference type="STRING" id="299467.A0A443S3F1"/>
<evidence type="ECO:0000256" key="6">
    <source>
        <dbReference type="ARBA" id="ARBA00022989"/>
    </source>
</evidence>
<reference evidence="13 14" key="1">
    <citation type="journal article" date="2018" name="Gigascience">
        <title>Genomes of trombidid mites reveal novel predicted allergens and laterally-transferred genes associated with secondary metabolism.</title>
        <authorList>
            <person name="Dong X."/>
            <person name="Chaisiri K."/>
            <person name="Xia D."/>
            <person name="Armstrong S.D."/>
            <person name="Fang Y."/>
            <person name="Donnelly M.J."/>
            <person name="Kadowaki T."/>
            <person name="McGarry J.W."/>
            <person name="Darby A.C."/>
            <person name="Makepeace B.L."/>
        </authorList>
    </citation>
    <scope>NUCLEOTIDE SEQUENCE [LARGE SCALE GENOMIC DNA]</scope>
    <source>
        <strain evidence="13">UoL-UT</strain>
    </source>
</reference>
<keyword evidence="4" id="KW-1003">Cell membrane</keyword>
<name>A0A443S3F1_9ACAR</name>
<feature type="transmembrane region" description="Helical" evidence="12">
    <location>
        <begin position="129"/>
        <end position="150"/>
    </location>
</feature>
<dbReference type="GO" id="GO:0006814">
    <property type="term" value="P:sodium ion transport"/>
    <property type="evidence" value="ECO:0007669"/>
    <property type="project" value="UniProtKB-KW"/>
</dbReference>
<keyword evidence="5 12" id="KW-0812">Transmembrane</keyword>
<dbReference type="PROSITE" id="PS50283">
    <property type="entry name" value="NA_SOLUT_SYMP_3"/>
    <property type="match status" value="1"/>
</dbReference>
<dbReference type="AlphaFoldDB" id="A0A443S3F1"/>
<dbReference type="GO" id="GO:0005886">
    <property type="term" value="C:plasma membrane"/>
    <property type="evidence" value="ECO:0007669"/>
    <property type="project" value="UniProtKB-SubCell"/>
</dbReference>
<evidence type="ECO:0000256" key="10">
    <source>
        <dbReference type="ARBA" id="ARBA00023201"/>
    </source>
</evidence>
<evidence type="ECO:0000256" key="7">
    <source>
        <dbReference type="ARBA" id="ARBA00023053"/>
    </source>
</evidence>
<feature type="transmembrane region" description="Helical" evidence="12">
    <location>
        <begin position="75"/>
        <end position="95"/>
    </location>
</feature>
<dbReference type="Proteomes" id="UP000288716">
    <property type="component" value="Unassembled WGS sequence"/>
</dbReference>
<evidence type="ECO:0000256" key="3">
    <source>
        <dbReference type="ARBA" id="ARBA00022448"/>
    </source>
</evidence>
<evidence type="ECO:0000256" key="9">
    <source>
        <dbReference type="ARBA" id="ARBA00023136"/>
    </source>
</evidence>
<evidence type="ECO:0000256" key="2">
    <source>
        <dbReference type="ARBA" id="ARBA00006434"/>
    </source>
</evidence>
<protein>
    <submittedName>
        <fullName evidence="13">Sodium-dependent multivitamin transporter-like isoform X2</fullName>
    </submittedName>
</protein>
<keyword evidence="3" id="KW-0813">Transport</keyword>
<keyword evidence="7" id="KW-0915">Sodium</keyword>
<proteinExistence type="inferred from homology"/>
<dbReference type="InterPro" id="IPR038377">
    <property type="entry name" value="Na/Glc_symporter_sf"/>
</dbReference>
<feature type="transmembrane region" description="Helical" evidence="12">
    <location>
        <begin position="205"/>
        <end position="225"/>
    </location>
</feature>
<gene>
    <name evidence="13" type="ORF">B4U80_05400</name>
</gene>